<dbReference type="Pfam" id="PF12599">
    <property type="entry name" value="DUF3768"/>
    <property type="match status" value="1"/>
</dbReference>
<evidence type="ECO:0000313" key="2">
    <source>
        <dbReference type="Proteomes" id="UP000218934"/>
    </source>
</evidence>
<evidence type="ECO:0008006" key="3">
    <source>
        <dbReference type="Google" id="ProtNLM"/>
    </source>
</evidence>
<accession>A0A2A4FR05</accession>
<reference evidence="1 2" key="1">
    <citation type="submission" date="2017-09" db="EMBL/GenBank/DDBJ databases">
        <title>The Catabolism of 3,6-Dichlorosalicylic acid is Initiated by the Cytochrome P450 Monooxygenase DsmABC in Rhizorhabdus dicambivorans Ndbn-20.</title>
        <authorList>
            <person name="Na L."/>
        </authorList>
    </citation>
    <scope>NUCLEOTIDE SEQUENCE [LARGE SCALE GENOMIC DNA]</scope>
    <source>
        <strain evidence="1 2">Ndbn-20m</strain>
    </source>
</reference>
<dbReference type="InterPro" id="IPR022243">
    <property type="entry name" value="DUF3768"/>
</dbReference>
<dbReference type="EMBL" id="NWUF01000043">
    <property type="protein sequence ID" value="PCE39831.1"/>
    <property type="molecule type" value="Genomic_DNA"/>
</dbReference>
<keyword evidence="2" id="KW-1185">Reference proteome</keyword>
<name>A0A2A4FR05_9SPHN</name>
<evidence type="ECO:0000313" key="1">
    <source>
        <dbReference type="EMBL" id="PCE39831.1"/>
    </source>
</evidence>
<organism evidence="1 2">
    <name type="scientific">Rhizorhabdus dicambivorans</name>
    <dbReference type="NCBI Taxonomy" id="1850238"/>
    <lineage>
        <taxon>Bacteria</taxon>
        <taxon>Pseudomonadati</taxon>
        <taxon>Pseudomonadota</taxon>
        <taxon>Alphaproteobacteria</taxon>
        <taxon>Sphingomonadales</taxon>
        <taxon>Sphingomonadaceae</taxon>
        <taxon>Rhizorhabdus</taxon>
    </lineage>
</organism>
<dbReference type="Proteomes" id="UP000218934">
    <property type="component" value="Unassembled WGS sequence"/>
</dbReference>
<dbReference type="KEGG" id="rdi:CMV14_25875"/>
<comment type="caution">
    <text evidence="1">The sequence shown here is derived from an EMBL/GenBank/DDBJ whole genome shotgun (WGS) entry which is preliminary data.</text>
</comment>
<proteinExistence type="predicted"/>
<dbReference type="RefSeq" id="WP_096367892.1">
    <property type="nucleotide sequence ID" value="NZ_CP023452.1"/>
</dbReference>
<dbReference type="AlphaFoldDB" id="A0A2A4FR05"/>
<dbReference type="OrthoDB" id="1495368at2"/>
<protein>
    <recommendedName>
        <fullName evidence="3">DUF3768 domain-containing protein</fullName>
    </recommendedName>
</protein>
<sequence length="143" mass="16190">MEATTDQIATVAALNDIARRTMGVTCRTVITQGIAALDENTQTDILKMIEGFEDFTPDNDPHGEHDAGFLYRDVIGQWHTRWTDDSTRPALSVMWKFDYYDRDLEFGSAEPWNPDATTRVLTILLTRPSRPEAAILAMLKNKD</sequence>
<gene>
    <name evidence="1" type="ORF">COO09_23315</name>
</gene>